<reference evidence="1 2" key="1">
    <citation type="submission" date="2024-06" db="EMBL/GenBank/DDBJ databases">
        <title>The Natural Products Discovery Center: Release of the First 8490 Sequenced Strains for Exploring Actinobacteria Biosynthetic Diversity.</title>
        <authorList>
            <person name="Kalkreuter E."/>
            <person name="Kautsar S.A."/>
            <person name="Yang D."/>
            <person name="Bader C.D."/>
            <person name="Teijaro C.N."/>
            <person name="Fluegel L."/>
            <person name="Davis C.M."/>
            <person name="Simpson J.R."/>
            <person name="Lauterbach L."/>
            <person name="Steele A.D."/>
            <person name="Gui C."/>
            <person name="Meng S."/>
            <person name="Li G."/>
            <person name="Viehrig K."/>
            <person name="Ye F."/>
            <person name="Su P."/>
            <person name="Kiefer A.F."/>
            <person name="Nichols A."/>
            <person name="Cepeda A.J."/>
            <person name="Yan W."/>
            <person name="Fan B."/>
            <person name="Jiang Y."/>
            <person name="Adhikari A."/>
            <person name="Zheng C.-J."/>
            <person name="Schuster L."/>
            <person name="Cowan T.M."/>
            <person name="Smanski M.J."/>
            <person name="Chevrette M.G."/>
            <person name="De Carvalho L.P.S."/>
            <person name="Shen B."/>
        </authorList>
    </citation>
    <scope>NUCLEOTIDE SEQUENCE [LARGE SCALE GENOMIC DNA]</scope>
    <source>
        <strain evidence="1 2">NPDC052347</strain>
    </source>
</reference>
<accession>A0ABV3K111</accession>
<evidence type="ECO:0000313" key="1">
    <source>
        <dbReference type="EMBL" id="MEV5508835.1"/>
    </source>
</evidence>
<keyword evidence="2" id="KW-1185">Reference proteome</keyword>
<gene>
    <name evidence="1" type="ORF">AB0L16_20705</name>
</gene>
<dbReference type="RefSeq" id="WP_109284582.1">
    <property type="nucleotide sequence ID" value="NZ_JBFAUK010000016.1"/>
</dbReference>
<protein>
    <submittedName>
        <fullName evidence="1">Uncharacterized protein</fullName>
    </submittedName>
</protein>
<name>A0ABV3K111_STRON</name>
<sequence>MTDRHPHWPGVLVSVESEHGPVCERSRLGGESLQCVGHVLDAAQARPAGKLTGKEQKVQCRHCDVHVTEQHPDWPAVWTEAGGYCRPVCVLGAGCDDAQEYDLVDCVYPHIPADADSPAAAAIADARRVGYFHQPRLPIFVGS</sequence>
<dbReference type="Proteomes" id="UP001552594">
    <property type="component" value="Unassembled WGS sequence"/>
</dbReference>
<evidence type="ECO:0000313" key="2">
    <source>
        <dbReference type="Proteomes" id="UP001552594"/>
    </source>
</evidence>
<comment type="caution">
    <text evidence="1">The sequence shown here is derived from an EMBL/GenBank/DDBJ whole genome shotgun (WGS) entry which is preliminary data.</text>
</comment>
<proteinExistence type="predicted"/>
<dbReference type="EMBL" id="JBFAUK010000016">
    <property type="protein sequence ID" value="MEV5508835.1"/>
    <property type="molecule type" value="Genomic_DNA"/>
</dbReference>
<organism evidence="1 2">
    <name type="scientific">Streptomyces orinoci</name>
    <name type="common">Streptoverticillium orinoci</name>
    <dbReference type="NCBI Taxonomy" id="67339"/>
    <lineage>
        <taxon>Bacteria</taxon>
        <taxon>Bacillati</taxon>
        <taxon>Actinomycetota</taxon>
        <taxon>Actinomycetes</taxon>
        <taxon>Kitasatosporales</taxon>
        <taxon>Streptomycetaceae</taxon>
        <taxon>Streptomyces</taxon>
    </lineage>
</organism>